<name>A0A2I0VKT9_9ASPA</name>
<evidence type="ECO:0000313" key="2">
    <source>
        <dbReference type="EMBL" id="PKU64022.1"/>
    </source>
</evidence>
<sequence>MQWLKRPSNEPRGAKDVVMWLKWLKRPSNEHRGTDLYRNISLLSIVGHGGMGKTTLLQHVYNDEITQEFDLKMWVSVSNNFDVKKVIADVLESLKKERPRLEKLVALQDSLRTGIMSKKFYLCWMTFGRRRIMGNGRSCSPLWLMGILVVEFWNNSNELGCNVD</sequence>
<dbReference type="EMBL" id="KZ503453">
    <property type="protein sequence ID" value="PKU64022.1"/>
    <property type="molecule type" value="Genomic_DNA"/>
</dbReference>
<dbReference type="SUPFAM" id="SSF52540">
    <property type="entry name" value="P-loop containing nucleoside triphosphate hydrolases"/>
    <property type="match status" value="1"/>
</dbReference>
<accession>A0A2I0VKT9</accession>
<dbReference type="PANTHER" id="PTHR36766:SF30">
    <property type="entry name" value="TIR-NBS TYPE DISEASE RESISTANCE PROTEIN-RELATED"/>
    <property type="match status" value="1"/>
</dbReference>
<reference evidence="2 3" key="1">
    <citation type="journal article" date="2016" name="Sci. Rep.">
        <title>The Dendrobium catenatum Lindl. genome sequence provides insights into polysaccharide synthase, floral development and adaptive evolution.</title>
        <authorList>
            <person name="Zhang G.Q."/>
            <person name="Xu Q."/>
            <person name="Bian C."/>
            <person name="Tsai W.C."/>
            <person name="Yeh C.M."/>
            <person name="Liu K.W."/>
            <person name="Yoshida K."/>
            <person name="Zhang L.S."/>
            <person name="Chang S.B."/>
            <person name="Chen F."/>
            <person name="Shi Y."/>
            <person name="Su Y.Y."/>
            <person name="Zhang Y.Q."/>
            <person name="Chen L.J."/>
            <person name="Yin Y."/>
            <person name="Lin M."/>
            <person name="Huang H."/>
            <person name="Deng H."/>
            <person name="Wang Z.W."/>
            <person name="Zhu S.L."/>
            <person name="Zhao X."/>
            <person name="Deng C."/>
            <person name="Niu S.C."/>
            <person name="Huang J."/>
            <person name="Wang M."/>
            <person name="Liu G.H."/>
            <person name="Yang H.J."/>
            <person name="Xiao X.J."/>
            <person name="Hsiao Y.Y."/>
            <person name="Wu W.L."/>
            <person name="Chen Y.Y."/>
            <person name="Mitsuda N."/>
            <person name="Ohme-Takagi M."/>
            <person name="Luo Y.B."/>
            <person name="Van de Peer Y."/>
            <person name="Liu Z.J."/>
        </authorList>
    </citation>
    <scope>NUCLEOTIDE SEQUENCE [LARGE SCALE GENOMIC DNA]</scope>
    <source>
        <tissue evidence="2">The whole plant</tissue>
    </source>
</reference>
<dbReference type="Proteomes" id="UP000233837">
    <property type="component" value="Unassembled WGS sequence"/>
</dbReference>
<protein>
    <submittedName>
        <fullName evidence="2">Disease resistance protein RGA4</fullName>
    </submittedName>
</protein>
<dbReference type="InterPro" id="IPR002182">
    <property type="entry name" value="NB-ARC"/>
</dbReference>
<organism evidence="2 3">
    <name type="scientific">Dendrobium catenatum</name>
    <dbReference type="NCBI Taxonomy" id="906689"/>
    <lineage>
        <taxon>Eukaryota</taxon>
        <taxon>Viridiplantae</taxon>
        <taxon>Streptophyta</taxon>
        <taxon>Embryophyta</taxon>
        <taxon>Tracheophyta</taxon>
        <taxon>Spermatophyta</taxon>
        <taxon>Magnoliopsida</taxon>
        <taxon>Liliopsida</taxon>
        <taxon>Asparagales</taxon>
        <taxon>Orchidaceae</taxon>
        <taxon>Epidendroideae</taxon>
        <taxon>Malaxideae</taxon>
        <taxon>Dendrobiinae</taxon>
        <taxon>Dendrobium</taxon>
    </lineage>
</organism>
<gene>
    <name evidence="2" type="primary">RGA4</name>
    <name evidence="2" type="ORF">MA16_Dca012608</name>
</gene>
<reference evidence="2 3" key="2">
    <citation type="journal article" date="2017" name="Nature">
        <title>The Apostasia genome and the evolution of orchids.</title>
        <authorList>
            <person name="Zhang G.Q."/>
            <person name="Liu K.W."/>
            <person name="Li Z."/>
            <person name="Lohaus R."/>
            <person name="Hsiao Y.Y."/>
            <person name="Niu S.C."/>
            <person name="Wang J.Y."/>
            <person name="Lin Y.C."/>
            <person name="Xu Q."/>
            <person name="Chen L.J."/>
            <person name="Yoshida K."/>
            <person name="Fujiwara S."/>
            <person name="Wang Z.W."/>
            <person name="Zhang Y.Q."/>
            <person name="Mitsuda N."/>
            <person name="Wang M."/>
            <person name="Liu G.H."/>
            <person name="Pecoraro L."/>
            <person name="Huang H.X."/>
            <person name="Xiao X.J."/>
            <person name="Lin M."/>
            <person name="Wu X.Y."/>
            <person name="Wu W.L."/>
            <person name="Chen Y.Y."/>
            <person name="Chang S.B."/>
            <person name="Sakamoto S."/>
            <person name="Ohme-Takagi M."/>
            <person name="Yagi M."/>
            <person name="Zeng S.J."/>
            <person name="Shen C.Y."/>
            <person name="Yeh C.M."/>
            <person name="Luo Y.B."/>
            <person name="Tsai W.C."/>
            <person name="Van de Peer Y."/>
            <person name="Liu Z.J."/>
        </authorList>
    </citation>
    <scope>NUCLEOTIDE SEQUENCE [LARGE SCALE GENOMIC DNA]</scope>
    <source>
        <tissue evidence="2">The whole plant</tissue>
    </source>
</reference>
<dbReference type="Gene3D" id="3.40.50.300">
    <property type="entry name" value="P-loop containing nucleotide triphosphate hydrolases"/>
    <property type="match status" value="1"/>
</dbReference>
<evidence type="ECO:0000313" key="3">
    <source>
        <dbReference type="Proteomes" id="UP000233837"/>
    </source>
</evidence>
<proteinExistence type="predicted"/>
<keyword evidence="3" id="KW-1185">Reference proteome</keyword>
<dbReference type="GO" id="GO:0043531">
    <property type="term" value="F:ADP binding"/>
    <property type="evidence" value="ECO:0007669"/>
    <property type="project" value="InterPro"/>
</dbReference>
<feature type="domain" description="NB-ARC" evidence="1">
    <location>
        <begin position="39"/>
        <end position="120"/>
    </location>
</feature>
<dbReference type="Pfam" id="PF00931">
    <property type="entry name" value="NB-ARC"/>
    <property type="match status" value="1"/>
</dbReference>
<dbReference type="InterPro" id="IPR027417">
    <property type="entry name" value="P-loop_NTPase"/>
</dbReference>
<dbReference type="PANTHER" id="PTHR36766">
    <property type="entry name" value="PLANT BROAD-SPECTRUM MILDEW RESISTANCE PROTEIN RPW8"/>
    <property type="match status" value="1"/>
</dbReference>
<evidence type="ECO:0000259" key="1">
    <source>
        <dbReference type="Pfam" id="PF00931"/>
    </source>
</evidence>
<dbReference type="AlphaFoldDB" id="A0A2I0VKT9"/>